<dbReference type="PIRSF" id="PIRSF000014">
    <property type="entry name" value="4_hem_cytch_TorC"/>
    <property type="match status" value="1"/>
</dbReference>
<evidence type="ECO:0000256" key="13">
    <source>
        <dbReference type="PIRNR" id="PIRNR000014"/>
    </source>
</evidence>
<feature type="binding site" description="axial binding residue" evidence="15">
    <location>
        <position position="167"/>
    </location>
    <ligand>
        <name>heme</name>
        <dbReference type="ChEBI" id="CHEBI:30413"/>
        <label>4</label>
    </ligand>
    <ligandPart>
        <name>Fe</name>
        <dbReference type="ChEBI" id="CHEBI:18248"/>
    </ligandPart>
</feature>
<evidence type="ECO:0000256" key="3">
    <source>
        <dbReference type="ARBA" id="ARBA00022448"/>
    </source>
</evidence>
<evidence type="ECO:0000256" key="9">
    <source>
        <dbReference type="ARBA" id="ARBA00022982"/>
    </source>
</evidence>
<dbReference type="PANTHER" id="PTHR30333">
    <property type="entry name" value="CYTOCHROME C-TYPE PROTEIN"/>
    <property type="match status" value="1"/>
</dbReference>
<evidence type="ECO:0000256" key="14">
    <source>
        <dbReference type="PIRSR" id="PIRSR000014-1"/>
    </source>
</evidence>
<gene>
    <name evidence="18" type="primary">torY</name>
    <name evidence="18" type="ORF">VAT7223_02086</name>
</gene>
<keyword evidence="6 13" id="KW-0349">Heme</keyword>
<keyword evidence="9 13" id="KW-0249">Electron transport</keyword>
<dbReference type="RefSeq" id="WP_065679115.1">
    <property type="nucleotide sequence ID" value="NZ_AP025460.1"/>
</dbReference>
<evidence type="ECO:0000256" key="2">
    <source>
        <dbReference type="ARBA" id="ARBA00006417"/>
    </source>
</evidence>
<feature type="binding site" description="covalent" evidence="14">
    <location>
        <position position="73"/>
    </location>
    <ligand>
        <name>heme</name>
        <dbReference type="ChEBI" id="CHEBI:30413"/>
        <label>2</label>
    </ligand>
</feature>
<evidence type="ECO:0000256" key="10">
    <source>
        <dbReference type="ARBA" id="ARBA00022989"/>
    </source>
</evidence>
<feature type="binding site" description="covalent" evidence="14">
    <location>
        <position position="44"/>
    </location>
    <ligand>
        <name>heme</name>
        <dbReference type="ChEBI" id="CHEBI:30413"/>
        <label>1</label>
    </ligand>
</feature>
<evidence type="ECO:0000256" key="15">
    <source>
        <dbReference type="PIRSR" id="PIRSR000014-2"/>
    </source>
</evidence>
<feature type="domain" description="NapC/NirT cytochrome c N-terminal" evidence="17">
    <location>
        <begin position="6"/>
        <end position="176"/>
    </location>
</feature>
<feature type="binding site" description="axial binding residue" evidence="15">
    <location>
        <position position="135"/>
    </location>
    <ligand>
        <name>heme</name>
        <dbReference type="ChEBI" id="CHEBI:30413"/>
        <label>3</label>
    </ligand>
    <ligandPart>
        <name>Fe</name>
        <dbReference type="ChEBI" id="CHEBI:18248"/>
    </ligandPart>
</feature>
<feature type="binding site" description="covalent" evidence="14">
    <location>
        <position position="166"/>
    </location>
    <ligand>
        <name>heme</name>
        <dbReference type="ChEBI" id="CHEBI:30413"/>
        <label>4</label>
    </ligand>
</feature>
<organism evidence="18 19">
    <name type="scientific">Vibrio atlanticus</name>
    <dbReference type="NCBI Taxonomy" id="693153"/>
    <lineage>
        <taxon>Bacteria</taxon>
        <taxon>Pseudomonadati</taxon>
        <taxon>Pseudomonadota</taxon>
        <taxon>Gammaproteobacteria</taxon>
        <taxon>Vibrionales</taxon>
        <taxon>Vibrionaceae</taxon>
        <taxon>Vibrio</taxon>
    </lineage>
</organism>
<dbReference type="InterPro" id="IPR005126">
    <property type="entry name" value="NapC/NirT_cyt_c_N"/>
</dbReference>
<feature type="binding site" description="axial binding residue" evidence="15">
    <location>
        <position position="74"/>
    </location>
    <ligand>
        <name>heme</name>
        <dbReference type="ChEBI" id="CHEBI:30413"/>
        <label>2</label>
    </ligand>
    <ligandPart>
        <name>Fe</name>
        <dbReference type="ChEBI" id="CHEBI:18248"/>
    </ligandPart>
</feature>
<dbReference type="GO" id="GO:0005886">
    <property type="term" value="C:plasma membrane"/>
    <property type="evidence" value="ECO:0007669"/>
    <property type="project" value="UniProtKB-SubCell"/>
</dbReference>
<feature type="binding site" description="covalent" evidence="14">
    <location>
        <position position="163"/>
    </location>
    <ligand>
        <name>heme</name>
        <dbReference type="ChEBI" id="CHEBI:30413"/>
        <label>4</label>
    </ligand>
</feature>
<dbReference type="GO" id="GO:0009061">
    <property type="term" value="P:anaerobic respiration"/>
    <property type="evidence" value="ECO:0007669"/>
    <property type="project" value="TreeGrafter"/>
</dbReference>
<evidence type="ECO:0000259" key="17">
    <source>
        <dbReference type="Pfam" id="PF03264"/>
    </source>
</evidence>
<accession>A0A1C3IS50</accession>
<evidence type="ECO:0000256" key="11">
    <source>
        <dbReference type="ARBA" id="ARBA00023004"/>
    </source>
</evidence>
<feature type="binding site" description="covalent" evidence="14">
    <location>
        <position position="41"/>
    </location>
    <ligand>
        <name>heme</name>
        <dbReference type="ChEBI" id="CHEBI:30413"/>
        <label>1</label>
    </ligand>
</feature>
<feature type="binding site" description="covalent" evidence="14">
    <location>
        <position position="317"/>
    </location>
    <ligand>
        <name>heme</name>
        <dbReference type="ChEBI" id="CHEBI:30413"/>
        <label>5</label>
    </ligand>
</feature>
<dbReference type="GO" id="GO:0020037">
    <property type="term" value="F:heme binding"/>
    <property type="evidence" value="ECO:0007669"/>
    <property type="project" value="UniProtKB-UniRule"/>
</dbReference>
<keyword evidence="3 13" id="KW-0813">Transport</keyword>
<keyword evidence="4 13" id="KW-1003">Cell membrane</keyword>
<dbReference type="InterPro" id="IPR009154">
    <property type="entry name" value="Membr-bd_4haem_cyt_TorC"/>
</dbReference>
<name>A0A1C3IS50_9VIBR</name>
<dbReference type="GO" id="GO:0005506">
    <property type="term" value="F:iron ion binding"/>
    <property type="evidence" value="ECO:0007669"/>
    <property type="project" value="UniProtKB-UniRule"/>
</dbReference>
<evidence type="ECO:0000256" key="8">
    <source>
        <dbReference type="ARBA" id="ARBA00022723"/>
    </source>
</evidence>
<dbReference type="SUPFAM" id="SSF48695">
    <property type="entry name" value="Multiheme cytochromes"/>
    <property type="match status" value="1"/>
</dbReference>
<dbReference type="GO" id="GO:0009276">
    <property type="term" value="C:Gram-negative-bacterium-type cell wall"/>
    <property type="evidence" value="ECO:0007669"/>
    <property type="project" value="UniProtKB-UniRule"/>
</dbReference>
<evidence type="ECO:0000256" key="5">
    <source>
        <dbReference type="ARBA" id="ARBA00022519"/>
    </source>
</evidence>
<evidence type="ECO:0000256" key="4">
    <source>
        <dbReference type="ARBA" id="ARBA00022475"/>
    </source>
</evidence>
<feature type="binding site" description="axial binding residue" evidence="15">
    <location>
        <position position="45"/>
    </location>
    <ligand>
        <name>heme</name>
        <dbReference type="ChEBI" id="CHEBI:30413"/>
        <label>1</label>
    </ligand>
    <ligandPart>
        <name>Fe</name>
        <dbReference type="ChEBI" id="CHEBI:18248"/>
    </ligandPart>
</feature>
<keyword evidence="12 13" id="KW-0472">Membrane</keyword>
<keyword evidence="11 13" id="KW-0408">Iron</keyword>
<keyword evidence="10 16" id="KW-1133">Transmembrane helix</keyword>
<feature type="transmembrane region" description="Helical" evidence="16">
    <location>
        <begin position="7"/>
        <end position="34"/>
    </location>
</feature>
<keyword evidence="8 13" id="KW-0479">Metal-binding</keyword>
<dbReference type="GO" id="GO:0009055">
    <property type="term" value="F:electron transfer activity"/>
    <property type="evidence" value="ECO:0007669"/>
    <property type="project" value="UniProtKB-UniRule"/>
</dbReference>
<reference evidence="19" key="1">
    <citation type="submission" date="2016-06" db="EMBL/GenBank/DDBJ databases">
        <authorList>
            <person name="Rodrigo-Torres Lidia"/>
            <person name="Arahal R.David."/>
        </authorList>
    </citation>
    <scope>NUCLEOTIDE SEQUENCE [LARGE SCALE GENOMIC DNA]</scope>
    <source>
        <strain evidence="19">CECT 7223</strain>
    </source>
</reference>
<dbReference type="PANTHER" id="PTHR30333:SF3">
    <property type="entry name" value="CYTOCHROME C-TYPE PROTEIN TORY"/>
    <property type="match status" value="1"/>
</dbReference>
<dbReference type="InterPro" id="IPR036280">
    <property type="entry name" value="Multihaem_cyt_sf"/>
</dbReference>
<feature type="binding site" description="covalent" evidence="14">
    <location>
        <position position="134"/>
    </location>
    <ligand>
        <name>heme</name>
        <dbReference type="ChEBI" id="CHEBI:30413"/>
        <label>3</label>
    </ligand>
</feature>
<evidence type="ECO:0000256" key="12">
    <source>
        <dbReference type="ARBA" id="ARBA00023136"/>
    </source>
</evidence>
<dbReference type="FunFam" id="1.10.3820.10:FF:000001">
    <property type="entry name" value="Cytochrome c-type protein"/>
    <property type="match status" value="1"/>
</dbReference>
<dbReference type="AlphaFoldDB" id="A0A1C3IS50"/>
<evidence type="ECO:0000256" key="16">
    <source>
        <dbReference type="SAM" id="Phobius"/>
    </source>
</evidence>
<evidence type="ECO:0000313" key="18">
    <source>
        <dbReference type="EMBL" id="SBS64242.1"/>
    </source>
</evidence>
<dbReference type="Pfam" id="PF03264">
    <property type="entry name" value="Cytochrom_NNT"/>
    <property type="match status" value="1"/>
</dbReference>
<dbReference type="InterPro" id="IPR038266">
    <property type="entry name" value="NapC/NirT_cytc_sf"/>
</dbReference>
<evidence type="ECO:0000256" key="1">
    <source>
        <dbReference type="ARBA" id="ARBA00004249"/>
    </source>
</evidence>
<feature type="binding site" description="covalent" evidence="14">
    <location>
        <position position="131"/>
    </location>
    <ligand>
        <name>heme</name>
        <dbReference type="ChEBI" id="CHEBI:30413"/>
        <label>3</label>
    </ligand>
</feature>
<dbReference type="GeneID" id="94232631"/>
<proteinExistence type="inferred from homology"/>
<comment type="PTM">
    <text evidence="14">Binds 5 heme groups per subunit.</text>
</comment>
<feature type="binding site" description="covalent" evidence="14">
    <location>
        <position position="70"/>
    </location>
    <ligand>
        <name>heme</name>
        <dbReference type="ChEBI" id="CHEBI:30413"/>
        <label>2</label>
    </ligand>
</feature>
<keyword evidence="7 16" id="KW-0812">Transmembrane</keyword>
<dbReference type="InterPro" id="IPR051174">
    <property type="entry name" value="Cytochrome_c-type_ET"/>
</dbReference>
<evidence type="ECO:0000313" key="19">
    <source>
        <dbReference type="Proteomes" id="UP000092876"/>
    </source>
</evidence>
<feature type="binding site" description="covalent" evidence="14">
    <location>
        <position position="314"/>
    </location>
    <ligand>
        <name>heme</name>
        <dbReference type="ChEBI" id="CHEBI:30413"/>
        <label>5</label>
    </ligand>
</feature>
<dbReference type="EMBL" id="FLQP01000027">
    <property type="protein sequence ID" value="SBS64242.1"/>
    <property type="molecule type" value="Genomic_DNA"/>
</dbReference>
<dbReference type="Gene3D" id="1.10.3820.10">
    <property type="entry name" value="Di-heme elbow motif domain"/>
    <property type="match status" value="1"/>
</dbReference>
<protein>
    <recommendedName>
        <fullName evidence="13">Cytochrome c-type protein</fullName>
    </recommendedName>
</protein>
<sequence length="366" mass="40709">MSIKKRYIALIAAVGIGIGIGWLTLGGTAAVMHYTSSTEFCTSCHTMQIPYEEYEGSIHFSNAKGIRAECSDCHIPSDPIDYVITKIRASKDIYHEFVTGKIDTEDKYEEHRMAMAETVWAQLRESDSATCRSCHTFDAMDSYEQSEDAAKMHEYGQENNQTCIDCHKGVAHFAPEPEMDSEAFDNLMAFTEKTDPNAKVVYSAETISIGDLGTINPTARLDVKSVEGTERTIELHAYQMKGAEQVLYYGEGQRSIVAMLTDQGQQNLDVGDFKTDAYGNEWRTAVLTANVDAPVLDSLEPIWEYAEELDNVYCSTCHAKIGANHFTVNAWGPVAKGMGERTDISDQDLELLTKYFQNHAKDVAGH</sequence>
<dbReference type="Proteomes" id="UP000092876">
    <property type="component" value="Unassembled WGS sequence"/>
</dbReference>
<feature type="binding site" description="axial binding residue" evidence="15">
    <location>
        <position position="318"/>
    </location>
    <ligand>
        <name>heme</name>
        <dbReference type="ChEBI" id="CHEBI:30413"/>
        <label>5</label>
    </ligand>
    <ligandPart>
        <name>Fe</name>
        <dbReference type="ChEBI" id="CHEBI:18248"/>
    </ligandPart>
</feature>
<comment type="similarity">
    <text evidence="2 13">Belongs to the TorC/TorY family.</text>
</comment>
<keyword evidence="5 13" id="KW-0997">Cell inner membrane</keyword>
<evidence type="ECO:0000256" key="7">
    <source>
        <dbReference type="ARBA" id="ARBA00022692"/>
    </source>
</evidence>
<evidence type="ECO:0000256" key="6">
    <source>
        <dbReference type="ARBA" id="ARBA00022617"/>
    </source>
</evidence>
<comment type="subcellular location">
    <subcellularLocation>
        <location evidence="1">Cell inner membrane</location>
        <topology evidence="1">Single-pass type II membrane protein</topology>
    </subcellularLocation>
</comment>